<gene>
    <name evidence="2" type="ORF">M3D15_03075</name>
</gene>
<protein>
    <submittedName>
        <fullName evidence="2">Antitoxin</fullName>
    </submittedName>
</protein>
<dbReference type="InterPro" id="IPR028037">
    <property type="entry name" value="Antitoxin_Rv0909/MT0933"/>
</dbReference>
<keyword evidence="3" id="KW-1185">Reference proteome</keyword>
<sequence>MGLMDKANEFLGSEQGEQASDQALQGAADFANERTGGQHGEQIQQAQQFLDDKIGQAGQPEQQQQ</sequence>
<evidence type="ECO:0000313" key="3">
    <source>
        <dbReference type="Proteomes" id="UP001525379"/>
    </source>
</evidence>
<proteinExistence type="predicted"/>
<name>A0ABT2HVJ3_9MICO</name>
<dbReference type="EMBL" id="JALXSQ010000007">
    <property type="protein sequence ID" value="MCT2042326.1"/>
    <property type="molecule type" value="Genomic_DNA"/>
</dbReference>
<feature type="region of interest" description="Disordered" evidence="1">
    <location>
        <begin position="1"/>
        <end position="65"/>
    </location>
</feature>
<reference evidence="2 3" key="1">
    <citation type="submission" date="2022-04" db="EMBL/GenBank/DDBJ databases">
        <title>Human microbiome associated bacterial genomes.</title>
        <authorList>
            <person name="Sandstrom S."/>
            <person name="Salamzade R."/>
            <person name="Kalan L.R."/>
        </authorList>
    </citation>
    <scope>NUCLEOTIDE SEQUENCE [LARGE SCALE GENOMIC DNA]</scope>
    <source>
        <strain evidence="3">p3-SID1799</strain>
    </source>
</reference>
<accession>A0ABT2HVJ3</accession>
<feature type="compositionally biased region" description="Low complexity" evidence="1">
    <location>
        <begin position="56"/>
        <end position="65"/>
    </location>
</feature>
<organism evidence="2 3">
    <name type="scientific">Pseudoclavibacter albus</name>
    <dbReference type="NCBI Taxonomy" id="272241"/>
    <lineage>
        <taxon>Bacteria</taxon>
        <taxon>Bacillati</taxon>
        <taxon>Actinomycetota</taxon>
        <taxon>Actinomycetes</taxon>
        <taxon>Micrococcales</taxon>
        <taxon>Microbacteriaceae</taxon>
        <taxon>Pseudoclavibacter</taxon>
    </lineage>
</organism>
<dbReference type="Pfam" id="PF14013">
    <property type="entry name" value="MT0933_antitox"/>
    <property type="match status" value="1"/>
</dbReference>
<dbReference type="RefSeq" id="WP_260103891.1">
    <property type="nucleotide sequence ID" value="NZ_JALXSQ010000007.1"/>
</dbReference>
<evidence type="ECO:0000313" key="2">
    <source>
        <dbReference type="EMBL" id="MCT2042326.1"/>
    </source>
</evidence>
<evidence type="ECO:0000256" key="1">
    <source>
        <dbReference type="SAM" id="MobiDB-lite"/>
    </source>
</evidence>
<dbReference type="Proteomes" id="UP001525379">
    <property type="component" value="Unassembled WGS sequence"/>
</dbReference>
<comment type="caution">
    <text evidence="2">The sequence shown here is derived from an EMBL/GenBank/DDBJ whole genome shotgun (WGS) entry which is preliminary data.</text>
</comment>